<evidence type="ECO:0000313" key="1">
    <source>
        <dbReference type="EMBL" id="MDY0395699.1"/>
    </source>
</evidence>
<name>A0ABU5C8N4_9BACI</name>
<protein>
    <submittedName>
        <fullName evidence="1">Uncharacterized protein</fullName>
    </submittedName>
</protein>
<dbReference type="EMBL" id="JAWDIP010000003">
    <property type="protein sequence ID" value="MDY0395699.1"/>
    <property type="molecule type" value="Genomic_DNA"/>
</dbReference>
<keyword evidence="2" id="KW-1185">Reference proteome</keyword>
<dbReference type="Proteomes" id="UP001281447">
    <property type="component" value="Unassembled WGS sequence"/>
</dbReference>
<accession>A0ABU5C8N4</accession>
<comment type="caution">
    <text evidence="1">The sequence shown here is derived from an EMBL/GenBank/DDBJ whole genome shotgun (WGS) entry which is preliminary data.</text>
</comment>
<proteinExistence type="predicted"/>
<gene>
    <name evidence="1" type="ORF">RWE15_16340</name>
</gene>
<sequence length="110" mass="11991">MQAIKLAYPDAVKWDKGATLIDAKSVDSDEGIAAFDGTSRSWSITFGIPNTDEAFLVNIHDGRINAHGEVTDEGAPPLSKGYFITDLSKVKFDSPELLKKSHQCHKTVSK</sequence>
<organism evidence="1 2">
    <name type="scientific">Tigheibacillus halophilus</name>
    <dbReference type="NCBI Taxonomy" id="361280"/>
    <lineage>
        <taxon>Bacteria</taxon>
        <taxon>Bacillati</taxon>
        <taxon>Bacillota</taxon>
        <taxon>Bacilli</taxon>
        <taxon>Bacillales</taxon>
        <taxon>Bacillaceae</taxon>
        <taxon>Tigheibacillus</taxon>
    </lineage>
</organism>
<reference evidence="1 2" key="1">
    <citation type="submission" date="2023-10" db="EMBL/GenBank/DDBJ databases">
        <title>Virgibacillus halophilus 5B73C genome.</title>
        <authorList>
            <person name="Miliotis G."/>
            <person name="Sengupta P."/>
            <person name="Hameed A."/>
            <person name="Chuvochina M."/>
            <person name="Mcdonagh F."/>
            <person name="Simpson A.C."/>
            <person name="Singh N.K."/>
            <person name="Rekha P.D."/>
            <person name="Raman K."/>
            <person name="Hugenholtz P."/>
            <person name="Venkateswaran K."/>
        </authorList>
    </citation>
    <scope>NUCLEOTIDE SEQUENCE [LARGE SCALE GENOMIC DNA]</scope>
    <source>
        <strain evidence="1 2">5B73C</strain>
    </source>
</reference>
<evidence type="ECO:0000313" key="2">
    <source>
        <dbReference type="Proteomes" id="UP001281447"/>
    </source>
</evidence>